<dbReference type="EMBL" id="BMLI01000001">
    <property type="protein sequence ID" value="GGM79402.1"/>
    <property type="molecule type" value="Genomic_DNA"/>
</dbReference>
<feature type="transmembrane region" description="Helical" evidence="6">
    <location>
        <begin position="762"/>
        <end position="785"/>
    </location>
</feature>
<sequence length="799" mass="90310">MFKNYLKIAFRNLVKSKGYSAINIGGLAVGMAVAMLIGLWVYDEFAFDRYHENYDRIAKVVERGVYEGKNYDGSQHTSYPLGQYLREHHKEDFEYVIQSSFTDQHILAYKDNKFTKNGGYMSAEVPHMLTLHMRRGTRDGLKEQHSILISESVAAALFGNENPMDKIVKMDNRHDLKVTGVYEDLPYNTEFRELTFIAPWDLYVATQDWVREARDKEQWNNNSWQLLTQIRANTTFDGVTARIKHIKVQHTPEARFLKPESYLLPMSKWHLYGTWDDRGQPDARIRYVWLFAVIGAFVLLLASINFMNLSTARSEKRAKEVGIRKAVGSLRSQLINQFFSESLMVVFFAFIIAILIVVLALPFFNEMADKRLVFPWASAYFWLAGIAFCLLTGLLSGSYPAFYLSSFHPVKVLKGTFSAGRFAGAPRKVLVVLQFTVSVTLIIGTAIVYKQIQHAKNRPVGYDREGLITIEINTPELYSQYNRLRGELLETGAVTEMSTSSSPSTFVGSNNGGFSWPGKDPNLHDNFGTIGVSHDFGKTMGWQFIGGRDFSRQFSTDSTGMVMNEAAMKYMGFKSPSEIVDQTVKWRDRPFRVVGVVRDMVMGSPFSPVRPTVFMVDYGWANFINVKLKPGLPLRESLAKVGGVFREVSPGSPFDYKFTDQEYALKFAAEERIATLASVFAALAILISCLGLFGLASFTAEQRTKEIGVRKVLGASVTNLWALLSREFIVLVVISFVISTPLAWYFLNNWLQKYEYRTNIPWWIFAGAGGGALAITLITVSYQAIRAALLDPVKSLRSE</sequence>
<keyword evidence="2" id="KW-1003">Cell membrane</keyword>
<dbReference type="Pfam" id="PF12704">
    <property type="entry name" value="MacB_PCD"/>
    <property type="match status" value="2"/>
</dbReference>
<evidence type="ECO:0000313" key="10">
    <source>
        <dbReference type="Proteomes" id="UP000632339"/>
    </source>
</evidence>
<keyword evidence="4 6" id="KW-1133">Transmembrane helix</keyword>
<protein>
    <submittedName>
        <fullName evidence="9">ABC transporter permease</fullName>
    </submittedName>
</protein>
<feature type="transmembrane region" description="Helical" evidence="6">
    <location>
        <begin position="21"/>
        <end position="42"/>
    </location>
</feature>
<evidence type="ECO:0000256" key="2">
    <source>
        <dbReference type="ARBA" id="ARBA00022475"/>
    </source>
</evidence>
<evidence type="ECO:0000256" key="5">
    <source>
        <dbReference type="ARBA" id="ARBA00023136"/>
    </source>
</evidence>
<evidence type="ECO:0000256" key="1">
    <source>
        <dbReference type="ARBA" id="ARBA00004651"/>
    </source>
</evidence>
<keyword evidence="3 6" id="KW-0812">Transmembrane</keyword>
<dbReference type="RefSeq" id="WP_019942257.1">
    <property type="nucleotide sequence ID" value="NZ_BMLI01000001.1"/>
</dbReference>
<dbReference type="InterPro" id="IPR050250">
    <property type="entry name" value="Macrolide_Exporter_MacB"/>
</dbReference>
<feature type="transmembrane region" description="Helical" evidence="6">
    <location>
        <begin position="343"/>
        <end position="364"/>
    </location>
</feature>
<organism evidence="9 10">
    <name type="scientific">Dyadobacter beijingensis</name>
    <dbReference type="NCBI Taxonomy" id="365489"/>
    <lineage>
        <taxon>Bacteria</taxon>
        <taxon>Pseudomonadati</taxon>
        <taxon>Bacteroidota</taxon>
        <taxon>Cytophagia</taxon>
        <taxon>Cytophagales</taxon>
        <taxon>Spirosomataceae</taxon>
        <taxon>Dyadobacter</taxon>
    </lineage>
</organism>
<dbReference type="Proteomes" id="UP000632339">
    <property type="component" value="Unassembled WGS sequence"/>
</dbReference>
<feature type="domain" description="MacB-like periplasmic core" evidence="8">
    <location>
        <begin position="436"/>
        <end position="631"/>
    </location>
</feature>
<keyword evidence="5 6" id="KW-0472">Membrane</keyword>
<proteinExistence type="predicted"/>
<feature type="domain" description="ABC3 transporter permease C-terminal" evidence="7">
    <location>
        <begin position="679"/>
        <end position="788"/>
    </location>
</feature>
<evidence type="ECO:0000313" key="9">
    <source>
        <dbReference type="EMBL" id="GGM79402.1"/>
    </source>
</evidence>
<feature type="transmembrane region" description="Helical" evidence="6">
    <location>
        <begin position="673"/>
        <end position="695"/>
    </location>
</feature>
<feature type="transmembrane region" description="Helical" evidence="6">
    <location>
        <begin position="379"/>
        <end position="404"/>
    </location>
</feature>
<reference evidence="10" key="1">
    <citation type="journal article" date="2019" name="Int. J. Syst. Evol. Microbiol.">
        <title>The Global Catalogue of Microorganisms (GCM) 10K type strain sequencing project: providing services to taxonomists for standard genome sequencing and annotation.</title>
        <authorList>
            <consortium name="The Broad Institute Genomics Platform"/>
            <consortium name="The Broad Institute Genome Sequencing Center for Infectious Disease"/>
            <person name="Wu L."/>
            <person name="Ma J."/>
        </authorList>
    </citation>
    <scope>NUCLEOTIDE SEQUENCE [LARGE SCALE GENOMIC DNA]</scope>
    <source>
        <strain evidence="10">CGMCC 1.6375</strain>
    </source>
</reference>
<feature type="transmembrane region" description="Helical" evidence="6">
    <location>
        <begin position="728"/>
        <end position="747"/>
    </location>
</feature>
<gene>
    <name evidence="9" type="ORF">GCM10010967_08890</name>
</gene>
<feature type="transmembrane region" description="Helical" evidence="6">
    <location>
        <begin position="287"/>
        <end position="309"/>
    </location>
</feature>
<dbReference type="Pfam" id="PF02687">
    <property type="entry name" value="FtsX"/>
    <property type="match status" value="2"/>
</dbReference>
<evidence type="ECO:0000259" key="8">
    <source>
        <dbReference type="Pfam" id="PF12704"/>
    </source>
</evidence>
<dbReference type="InterPro" id="IPR003838">
    <property type="entry name" value="ABC3_permease_C"/>
</dbReference>
<feature type="transmembrane region" description="Helical" evidence="6">
    <location>
        <begin position="429"/>
        <end position="449"/>
    </location>
</feature>
<name>A0ABQ2HGF2_9BACT</name>
<comment type="caution">
    <text evidence="9">The sequence shown here is derived from an EMBL/GenBank/DDBJ whole genome shotgun (WGS) entry which is preliminary data.</text>
</comment>
<feature type="domain" description="ABC3 transporter permease C-terminal" evidence="7">
    <location>
        <begin position="293"/>
        <end position="406"/>
    </location>
</feature>
<evidence type="ECO:0000256" key="4">
    <source>
        <dbReference type="ARBA" id="ARBA00022989"/>
    </source>
</evidence>
<evidence type="ECO:0000256" key="3">
    <source>
        <dbReference type="ARBA" id="ARBA00022692"/>
    </source>
</evidence>
<dbReference type="PANTHER" id="PTHR30572:SF18">
    <property type="entry name" value="ABC-TYPE MACROLIDE FAMILY EXPORT SYSTEM PERMEASE COMPONENT 2"/>
    <property type="match status" value="1"/>
</dbReference>
<comment type="subcellular location">
    <subcellularLocation>
        <location evidence="1">Cell membrane</location>
        <topology evidence="1">Multi-pass membrane protein</topology>
    </subcellularLocation>
</comment>
<evidence type="ECO:0000256" key="6">
    <source>
        <dbReference type="SAM" id="Phobius"/>
    </source>
</evidence>
<dbReference type="PANTHER" id="PTHR30572">
    <property type="entry name" value="MEMBRANE COMPONENT OF TRANSPORTER-RELATED"/>
    <property type="match status" value="1"/>
</dbReference>
<feature type="domain" description="MacB-like periplasmic core" evidence="8">
    <location>
        <begin position="20"/>
        <end position="245"/>
    </location>
</feature>
<keyword evidence="10" id="KW-1185">Reference proteome</keyword>
<dbReference type="InterPro" id="IPR025857">
    <property type="entry name" value="MacB_PCD"/>
</dbReference>
<accession>A0ABQ2HGF2</accession>
<evidence type="ECO:0000259" key="7">
    <source>
        <dbReference type="Pfam" id="PF02687"/>
    </source>
</evidence>